<dbReference type="RefSeq" id="WP_136854375.1">
    <property type="nucleotide sequence ID" value="NZ_SWCI01000015.1"/>
</dbReference>
<dbReference type="GO" id="GO:0005886">
    <property type="term" value="C:plasma membrane"/>
    <property type="evidence" value="ECO:0007669"/>
    <property type="project" value="UniProtKB-SubCell"/>
</dbReference>
<keyword evidence="8" id="KW-0472">Membrane</keyword>
<keyword evidence="10" id="KW-1185">Reference proteome</keyword>
<dbReference type="NCBIfam" id="NF002493">
    <property type="entry name" value="PRK01816.1"/>
    <property type="match status" value="1"/>
</dbReference>
<keyword evidence="4" id="KW-1003">Cell membrane</keyword>
<keyword evidence="7" id="KW-1133">Transmembrane helix</keyword>
<gene>
    <name evidence="9" type="ORF">FCL40_16340</name>
</gene>
<organism evidence="9 10">
    <name type="scientific">Ferrimonas sediminicola</name>
    <dbReference type="NCBI Taxonomy" id="2569538"/>
    <lineage>
        <taxon>Bacteria</taxon>
        <taxon>Pseudomonadati</taxon>
        <taxon>Pseudomonadota</taxon>
        <taxon>Gammaproteobacteria</taxon>
        <taxon>Alteromonadales</taxon>
        <taxon>Ferrimonadaceae</taxon>
        <taxon>Ferrimonas</taxon>
    </lineage>
</organism>
<keyword evidence="5" id="KW-0997">Cell inner membrane</keyword>
<evidence type="ECO:0000256" key="5">
    <source>
        <dbReference type="ARBA" id="ARBA00022519"/>
    </source>
</evidence>
<comment type="similarity">
    <text evidence="2">Belongs to the UPF0208 family.</text>
</comment>
<accession>A0A4U1B969</accession>
<sequence length="148" mass="17474">MTFFETLRCGNHYMKQWPRAVQLAPLFPEYRVIKATELAIRMMPPVAVFCLWIQLQWLGQESLPQMVASTLFLLSLPLQGLYWLGWRSQQLLPRPLLAWCDDLRHRMLEAGEQVAPLGARARYLNMAQLLRRVFNKLDQGEWHRLDRP</sequence>
<evidence type="ECO:0000256" key="4">
    <source>
        <dbReference type="ARBA" id="ARBA00022475"/>
    </source>
</evidence>
<keyword evidence="6" id="KW-0812">Transmembrane</keyword>
<evidence type="ECO:0000256" key="3">
    <source>
        <dbReference type="ARBA" id="ARBA00018831"/>
    </source>
</evidence>
<evidence type="ECO:0000256" key="8">
    <source>
        <dbReference type="ARBA" id="ARBA00023136"/>
    </source>
</evidence>
<evidence type="ECO:0000313" key="9">
    <source>
        <dbReference type="EMBL" id="TKB47271.1"/>
    </source>
</evidence>
<dbReference type="InterPro" id="IPR007334">
    <property type="entry name" value="UPF0208"/>
</dbReference>
<reference evidence="9 10" key="1">
    <citation type="submission" date="2019-04" db="EMBL/GenBank/DDBJ databases">
        <authorList>
            <person name="Hwang J.C."/>
        </authorList>
    </citation>
    <scope>NUCLEOTIDE SEQUENCE [LARGE SCALE GENOMIC DNA]</scope>
    <source>
        <strain evidence="9 10">IMCC35001</strain>
    </source>
</reference>
<dbReference type="Pfam" id="PF04217">
    <property type="entry name" value="DUF412"/>
    <property type="match status" value="1"/>
</dbReference>
<name>A0A4U1B969_9GAMM</name>
<proteinExistence type="inferred from homology"/>
<dbReference type="AlphaFoldDB" id="A0A4U1B969"/>
<protein>
    <recommendedName>
        <fullName evidence="3">UPF0208 membrane protein YfbV</fullName>
    </recommendedName>
</protein>
<evidence type="ECO:0000256" key="6">
    <source>
        <dbReference type="ARBA" id="ARBA00022692"/>
    </source>
</evidence>
<evidence type="ECO:0000256" key="7">
    <source>
        <dbReference type="ARBA" id="ARBA00022989"/>
    </source>
</evidence>
<dbReference type="EMBL" id="SWCI01000015">
    <property type="protein sequence ID" value="TKB47271.1"/>
    <property type="molecule type" value="Genomic_DNA"/>
</dbReference>
<evidence type="ECO:0000256" key="2">
    <source>
        <dbReference type="ARBA" id="ARBA00009474"/>
    </source>
</evidence>
<dbReference type="Proteomes" id="UP000305674">
    <property type="component" value="Unassembled WGS sequence"/>
</dbReference>
<comment type="subcellular location">
    <subcellularLocation>
        <location evidence="1">Cell inner membrane</location>
        <topology evidence="1">Multi-pass membrane protein</topology>
    </subcellularLocation>
</comment>
<comment type="caution">
    <text evidence="9">The sequence shown here is derived from an EMBL/GenBank/DDBJ whole genome shotgun (WGS) entry which is preliminary data.</text>
</comment>
<dbReference type="OrthoDB" id="7066670at2"/>
<evidence type="ECO:0000256" key="1">
    <source>
        <dbReference type="ARBA" id="ARBA00004429"/>
    </source>
</evidence>
<evidence type="ECO:0000313" key="10">
    <source>
        <dbReference type="Proteomes" id="UP000305674"/>
    </source>
</evidence>